<dbReference type="AlphaFoldDB" id="A0A9P7D0Z1"/>
<dbReference type="EMBL" id="JABBWD010000036">
    <property type="protein sequence ID" value="KAG1775128.1"/>
    <property type="molecule type" value="Genomic_DNA"/>
</dbReference>
<proteinExistence type="predicted"/>
<comment type="caution">
    <text evidence="2">The sequence shown here is derived from an EMBL/GenBank/DDBJ whole genome shotgun (WGS) entry which is preliminary data.</text>
</comment>
<evidence type="ECO:0000256" key="1">
    <source>
        <dbReference type="SAM" id="Phobius"/>
    </source>
</evidence>
<feature type="transmembrane region" description="Helical" evidence="1">
    <location>
        <begin position="138"/>
        <end position="159"/>
    </location>
</feature>
<sequence length="335" mass="37842">MSSYTPQTNLSIERFRLNGMMLLCVCYGIFFLLTVQAWIALIQQPRYGGKIADHRYALLFYVFITFVLGTISFGVNVKYTEMIWIDLRDAPGGPLALIEGYMSYRINLIALVTGHIQEWFMQVLLLHRCFVIWNWSRWVMVPMITLYITMIVFSIVVLVEASTGVVFYNIIMELAYLCVEVGLTVIYTVLVTNRLFVMRGRMRQVIAQYDSSTYDTIALMVVESAALYTVFAIVFIVSFAMYSNGVTTLCFLSIGKIQGIAQLFIIIRVARGRAVTREWSTRTPAIPTAIAFSGTTSDLTEGTDNERIGQPEQDVVKLYARDSEKATEVSVAATV</sequence>
<dbReference type="OrthoDB" id="2905268at2759"/>
<feature type="transmembrane region" description="Helical" evidence="1">
    <location>
        <begin position="246"/>
        <end position="267"/>
    </location>
</feature>
<evidence type="ECO:0000313" key="2">
    <source>
        <dbReference type="EMBL" id="KAG1775128.1"/>
    </source>
</evidence>
<reference evidence="2" key="1">
    <citation type="journal article" date="2020" name="New Phytol.">
        <title>Comparative genomics reveals dynamic genome evolution in host specialist ectomycorrhizal fungi.</title>
        <authorList>
            <person name="Lofgren L.A."/>
            <person name="Nguyen N.H."/>
            <person name="Vilgalys R."/>
            <person name="Ruytinx J."/>
            <person name="Liao H.L."/>
            <person name="Branco S."/>
            <person name="Kuo A."/>
            <person name="LaButti K."/>
            <person name="Lipzen A."/>
            <person name="Andreopoulos W."/>
            <person name="Pangilinan J."/>
            <person name="Riley R."/>
            <person name="Hundley H."/>
            <person name="Na H."/>
            <person name="Barry K."/>
            <person name="Grigoriev I.V."/>
            <person name="Stajich J.E."/>
            <person name="Kennedy P.G."/>
        </authorList>
    </citation>
    <scope>NUCLEOTIDE SEQUENCE</scope>
    <source>
        <strain evidence="2">DOB743</strain>
    </source>
</reference>
<keyword evidence="1" id="KW-0812">Transmembrane</keyword>
<name>A0A9P7D0Z1_9AGAM</name>
<keyword evidence="1" id="KW-1133">Transmembrane helix</keyword>
<accession>A0A9P7D0Z1</accession>
<evidence type="ECO:0000313" key="3">
    <source>
        <dbReference type="Proteomes" id="UP000714275"/>
    </source>
</evidence>
<keyword evidence="1" id="KW-0472">Membrane</keyword>
<protein>
    <submittedName>
        <fullName evidence="2">Uncharacterized protein</fullName>
    </submittedName>
</protein>
<gene>
    <name evidence="2" type="ORF">EV702DRAFT_462154</name>
</gene>
<feature type="transmembrane region" description="Helical" evidence="1">
    <location>
        <begin position="174"/>
        <end position="196"/>
    </location>
</feature>
<organism evidence="2 3">
    <name type="scientific">Suillus placidus</name>
    <dbReference type="NCBI Taxonomy" id="48579"/>
    <lineage>
        <taxon>Eukaryota</taxon>
        <taxon>Fungi</taxon>
        <taxon>Dikarya</taxon>
        <taxon>Basidiomycota</taxon>
        <taxon>Agaricomycotina</taxon>
        <taxon>Agaricomycetes</taxon>
        <taxon>Agaricomycetidae</taxon>
        <taxon>Boletales</taxon>
        <taxon>Suillineae</taxon>
        <taxon>Suillaceae</taxon>
        <taxon>Suillus</taxon>
    </lineage>
</organism>
<feature type="transmembrane region" description="Helical" evidence="1">
    <location>
        <begin position="20"/>
        <end position="42"/>
    </location>
</feature>
<feature type="transmembrane region" description="Helical" evidence="1">
    <location>
        <begin position="217"/>
        <end position="240"/>
    </location>
</feature>
<feature type="transmembrane region" description="Helical" evidence="1">
    <location>
        <begin position="54"/>
        <end position="75"/>
    </location>
</feature>
<keyword evidence="3" id="KW-1185">Reference proteome</keyword>
<dbReference type="Proteomes" id="UP000714275">
    <property type="component" value="Unassembled WGS sequence"/>
</dbReference>